<keyword evidence="8" id="KW-0732">Signal</keyword>
<dbReference type="Gene3D" id="3.30.40.10">
    <property type="entry name" value="Zinc/RING finger domain, C3HC4 (zinc finger)"/>
    <property type="match status" value="1"/>
</dbReference>
<dbReference type="GO" id="GO:0051603">
    <property type="term" value="P:proteolysis involved in protein catabolic process"/>
    <property type="evidence" value="ECO:0007669"/>
    <property type="project" value="UniProtKB-ARBA"/>
</dbReference>
<evidence type="ECO:0000256" key="2">
    <source>
        <dbReference type="ARBA" id="ARBA00022723"/>
    </source>
</evidence>
<dbReference type="InterPro" id="IPR013083">
    <property type="entry name" value="Znf_RING/FYVE/PHD"/>
</dbReference>
<evidence type="ECO:0000259" key="9">
    <source>
        <dbReference type="PROSITE" id="PS50089"/>
    </source>
</evidence>
<feature type="signal peptide" evidence="8">
    <location>
        <begin position="1"/>
        <end position="16"/>
    </location>
</feature>
<keyword evidence="3 6" id="KW-0863">Zinc-finger</keyword>
<evidence type="ECO:0000313" key="11">
    <source>
        <dbReference type="EMBL" id="KAA1135984.1"/>
    </source>
</evidence>
<dbReference type="EMBL" id="VSWC01000106">
    <property type="protein sequence ID" value="KAA1085573.1"/>
    <property type="molecule type" value="Genomic_DNA"/>
</dbReference>
<dbReference type="PROSITE" id="PS50089">
    <property type="entry name" value="ZF_RING_2"/>
    <property type="match status" value="1"/>
</dbReference>
<dbReference type="GO" id="GO:0016567">
    <property type="term" value="P:protein ubiquitination"/>
    <property type="evidence" value="ECO:0007669"/>
    <property type="project" value="UniProtKB-UniPathway"/>
</dbReference>
<accession>A0A5B0NA83</accession>
<organism evidence="10 12">
    <name type="scientific">Puccinia graminis f. sp. tritici</name>
    <dbReference type="NCBI Taxonomy" id="56615"/>
    <lineage>
        <taxon>Eukaryota</taxon>
        <taxon>Fungi</taxon>
        <taxon>Dikarya</taxon>
        <taxon>Basidiomycota</taxon>
        <taxon>Pucciniomycotina</taxon>
        <taxon>Pucciniomycetes</taxon>
        <taxon>Pucciniales</taxon>
        <taxon>Pucciniaceae</taxon>
        <taxon>Puccinia</taxon>
    </lineage>
</organism>
<dbReference type="InterPro" id="IPR024766">
    <property type="entry name" value="Znf_RING_H2"/>
</dbReference>
<keyword evidence="2" id="KW-0479">Metal-binding</keyword>
<keyword evidence="4" id="KW-0833">Ubl conjugation pathway</keyword>
<evidence type="ECO:0000256" key="8">
    <source>
        <dbReference type="SAM" id="SignalP"/>
    </source>
</evidence>
<dbReference type="AlphaFoldDB" id="A0A5B0NA83"/>
<evidence type="ECO:0000256" key="5">
    <source>
        <dbReference type="ARBA" id="ARBA00022833"/>
    </source>
</evidence>
<dbReference type="OrthoDB" id="8062037at2759"/>
<sequence length="215" mass="23629">MIPLLLLLILVSNTLQAEFKIEVSQLPTTTQSVETAPNQYNVLNHPLSVNEEDVATAPATCPEMVIHINQKEEGSQRASTGDSLHKSIPVDLATKDGSLEKSDQVKECGIMCANEEDDFAPTLDCGHNFHMQCIRPWLLTSEKSTCPDCRKDVSAQLFQDITGQVLKAPQETEMSIVTSNPGISHRPENPWITPCCILFVLIFFGGVLPSLILLT</sequence>
<evidence type="ECO:0000313" key="13">
    <source>
        <dbReference type="Proteomes" id="UP000325313"/>
    </source>
</evidence>
<evidence type="ECO:0000256" key="6">
    <source>
        <dbReference type="PROSITE-ProRule" id="PRU00175"/>
    </source>
</evidence>
<proteinExistence type="predicted"/>
<evidence type="ECO:0000256" key="4">
    <source>
        <dbReference type="ARBA" id="ARBA00022786"/>
    </source>
</evidence>
<feature type="transmembrane region" description="Helical" evidence="7">
    <location>
        <begin position="191"/>
        <end position="214"/>
    </location>
</feature>
<comment type="caution">
    <text evidence="10">The sequence shown here is derived from an EMBL/GenBank/DDBJ whole genome shotgun (WGS) entry which is preliminary data.</text>
</comment>
<feature type="chain" id="PRO_5033473779" description="RING-type domain-containing protein" evidence="8">
    <location>
        <begin position="17"/>
        <end position="215"/>
    </location>
</feature>
<feature type="domain" description="RING-type" evidence="9">
    <location>
        <begin position="111"/>
        <end position="150"/>
    </location>
</feature>
<name>A0A5B0NA83_PUCGR</name>
<reference evidence="12 13" key="1">
    <citation type="submission" date="2019-05" db="EMBL/GenBank/DDBJ databases">
        <title>Emergence of the Ug99 lineage of the wheat stem rust pathogen through somatic hybridization.</title>
        <authorList>
            <person name="Li F."/>
            <person name="Upadhyaya N.M."/>
            <person name="Sperschneider J."/>
            <person name="Matny O."/>
            <person name="Nguyen-Phuc H."/>
            <person name="Mago R."/>
            <person name="Raley C."/>
            <person name="Miller M.E."/>
            <person name="Silverstein K.A.T."/>
            <person name="Henningsen E."/>
            <person name="Hirsch C.D."/>
            <person name="Visser B."/>
            <person name="Pretorius Z.A."/>
            <person name="Steffenson B.J."/>
            <person name="Schwessinger B."/>
            <person name="Dodds P.N."/>
            <person name="Figueroa M."/>
        </authorList>
    </citation>
    <scope>NUCLEOTIDE SEQUENCE [LARGE SCALE GENOMIC DNA]</scope>
    <source>
        <strain evidence="10">21-0</strain>
        <strain evidence="11 13">Ug99</strain>
    </source>
</reference>
<dbReference type="Proteomes" id="UP000324748">
    <property type="component" value="Unassembled WGS sequence"/>
</dbReference>
<keyword evidence="7" id="KW-0812">Transmembrane</keyword>
<dbReference type="GO" id="GO:0008270">
    <property type="term" value="F:zinc ion binding"/>
    <property type="evidence" value="ECO:0007669"/>
    <property type="project" value="UniProtKB-KW"/>
</dbReference>
<dbReference type="Proteomes" id="UP000325313">
    <property type="component" value="Unassembled WGS sequence"/>
</dbReference>
<gene>
    <name evidence="10" type="ORF">PGT21_011635</name>
    <name evidence="11" type="ORF">PGTUg99_016475</name>
</gene>
<keyword evidence="5" id="KW-0862">Zinc</keyword>
<keyword evidence="7" id="KW-1133">Transmembrane helix</keyword>
<dbReference type="UniPathway" id="UPA00143"/>
<evidence type="ECO:0000256" key="1">
    <source>
        <dbReference type="ARBA" id="ARBA00004906"/>
    </source>
</evidence>
<comment type="pathway">
    <text evidence="1">Protein modification; protein ubiquitination.</text>
</comment>
<evidence type="ECO:0000256" key="3">
    <source>
        <dbReference type="ARBA" id="ARBA00022771"/>
    </source>
</evidence>
<protein>
    <recommendedName>
        <fullName evidence="9">RING-type domain-containing protein</fullName>
    </recommendedName>
</protein>
<dbReference type="SUPFAM" id="SSF57850">
    <property type="entry name" value="RING/U-box"/>
    <property type="match status" value="1"/>
</dbReference>
<dbReference type="EMBL" id="VDEP01000036">
    <property type="protein sequence ID" value="KAA1135984.1"/>
    <property type="molecule type" value="Genomic_DNA"/>
</dbReference>
<dbReference type="InterPro" id="IPR001841">
    <property type="entry name" value="Znf_RING"/>
</dbReference>
<evidence type="ECO:0000313" key="12">
    <source>
        <dbReference type="Proteomes" id="UP000324748"/>
    </source>
</evidence>
<keyword evidence="12" id="KW-1185">Reference proteome</keyword>
<evidence type="ECO:0000313" key="10">
    <source>
        <dbReference type="EMBL" id="KAA1085573.1"/>
    </source>
</evidence>
<keyword evidence="7" id="KW-0472">Membrane</keyword>
<dbReference type="Pfam" id="PF12678">
    <property type="entry name" value="zf-rbx1"/>
    <property type="match status" value="1"/>
</dbReference>
<evidence type="ECO:0000256" key="7">
    <source>
        <dbReference type="SAM" id="Phobius"/>
    </source>
</evidence>